<dbReference type="Proteomes" id="UP000095284">
    <property type="component" value="Unplaced"/>
</dbReference>
<evidence type="ECO:0000313" key="3">
    <source>
        <dbReference type="Proteomes" id="UP000095284"/>
    </source>
</evidence>
<dbReference type="EMBL" id="CAJFDI010000002">
    <property type="protein sequence ID" value="CAD5216065.1"/>
    <property type="molecule type" value="Genomic_DNA"/>
</dbReference>
<evidence type="ECO:0000313" key="5">
    <source>
        <dbReference type="WBParaSite" id="BXY_1724400.1"/>
    </source>
</evidence>
<keyword evidence="1" id="KW-0812">Transmembrane</keyword>
<organism evidence="3 5">
    <name type="scientific">Bursaphelenchus xylophilus</name>
    <name type="common">Pinewood nematode worm</name>
    <name type="synonym">Aphelenchoides xylophilus</name>
    <dbReference type="NCBI Taxonomy" id="6326"/>
    <lineage>
        <taxon>Eukaryota</taxon>
        <taxon>Metazoa</taxon>
        <taxon>Ecdysozoa</taxon>
        <taxon>Nematoda</taxon>
        <taxon>Chromadorea</taxon>
        <taxon>Rhabditida</taxon>
        <taxon>Tylenchina</taxon>
        <taxon>Tylenchomorpha</taxon>
        <taxon>Aphelenchoidea</taxon>
        <taxon>Aphelenchoididae</taxon>
        <taxon>Bursaphelenchus</taxon>
    </lineage>
</organism>
<accession>A0A1I7SW14</accession>
<evidence type="ECO:0000313" key="2">
    <source>
        <dbReference type="EMBL" id="CAD5216065.1"/>
    </source>
</evidence>
<proteinExistence type="predicted"/>
<dbReference type="EMBL" id="CAJFCV020000002">
    <property type="protein sequence ID" value="CAG9098650.1"/>
    <property type="molecule type" value="Genomic_DNA"/>
</dbReference>
<gene>
    <name evidence="2" type="ORF">BXYJ_LOCUS4343</name>
</gene>
<dbReference type="AlphaFoldDB" id="A0A1I7SW14"/>
<evidence type="ECO:0000256" key="1">
    <source>
        <dbReference type="SAM" id="Phobius"/>
    </source>
</evidence>
<reference evidence="2" key="2">
    <citation type="submission" date="2020-09" db="EMBL/GenBank/DDBJ databases">
        <authorList>
            <person name="Kikuchi T."/>
        </authorList>
    </citation>
    <scope>NUCLEOTIDE SEQUENCE</scope>
    <source>
        <strain evidence="2">Ka4C1</strain>
    </source>
</reference>
<keyword evidence="1" id="KW-0472">Membrane</keyword>
<feature type="transmembrane region" description="Helical" evidence="1">
    <location>
        <begin position="505"/>
        <end position="523"/>
    </location>
</feature>
<name>A0A1I7SW14_BURXY</name>
<sequence length="642" mass="73262">MTIMDNGLLIDQIRSKIENRRVREAYQALRNTVGSESSYWAVKAHIITAQASKQIPLKLVRGLELEMALKYKSAKDVISLADYFYKNHGQDEDFRKICSQKINEAIEAWKGSDFAEKLHNSLNPQIFLDPLSASRDSPLLRMKKLLLLAVNPSMGLKKVGRQIMEQYKSERSSRPTWSPLNLSPVDLIWFYLQHHIVDQRMGELTSKDGAFIVKIMMDCCIADSLGLLRDSFFDVLSELGLTVARPRDFWSAPLRIITILISQEQPNPSEVTKFIEKNIESCSYLQISENLVHHMDTKLDAEICKFLLSYAITMSNVCEGGNLLVVLPGNVRDMSQRGMETYWKSVVGSRSYEPIMTKSALGHIHRQYDDAMAVVRNVFKACQRHNSLPDAQVEPTLRSVLSNPGLKNGFSVIAQSLLTNGDMETASQFIKLAIQTTKDQDEQKRLDIQLLQVYVSLKRYTSAFKLFVDLFEDEAEVTKVLEGSSSIFPDVFLEENHLILLPQDLMYTYIVIMFMHTVFLVLVKHATLDKIKHIAASLILLSLQICYEIFDDKKIRSFLRLCEYLEICFINIASLISKQHLMVHLISSKVTCLQGKDVCATVQAKRKMISNIRLDGNHINKLTPYRNVIVFLKEFRSVFADL</sequence>
<evidence type="ECO:0000313" key="4">
    <source>
        <dbReference type="Proteomes" id="UP000659654"/>
    </source>
</evidence>
<dbReference type="Proteomes" id="UP000659654">
    <property type="component" value="Unassembled WGS sequence"/>
</dbReference>
<dbReference type="OrthoDB" id="5860981at2759"/>
<keyword evidence="4" id="KW-1185">Reference proteome</keyword>
<reference evidence="5" key="1">
    <citation type="submission" date="2016-11" db="UniProtKB">
        <authorList>
            <consortium name="WormBaseParasite"/>
        </authorList>
    </citation>
    <scope>IDENTIFICATION</scope>
</reference>
<dbReference type="WBParaSite" id="BXY_1724400.1">
    <property type="protein sequence ID" value="BXY_1724400.1"/>
    <property type="gene ID" value="BXY_1724400"/>
</dbReference>
<keyword evidence="1" id="KW-1133">Transmembrane helix</keyword>
<protein>
    <submittedName>
        <fullName evidence="2">(pine wood nematode) hypothetical protein</fullName>
    </submittedName>
</protein>
<dbReference type="Proteomes" id="UP000582659">
    <property type="component" value="Unassembled WGS sequence"/>
</dbReference>